<dbReference type="Proteomes" id="UP001472074">
    <property type="component" value="Chromosome"/>
</dbReference>
<evidence type="ECO:0000313" key="3">
    <source>
        <dbReference type="Proteomes" id="UP001472074"/>
    </source>
</evidence>
<keyword evidence="3" id="KW-1185">Reference proteome</keyword>
<organism evidence="2 3">
    <name type="scientific">Cytobacillus pseudoceanisediminis</name>
    <dbReference type="NCBI Taxonomy" id="3051614"/>
    <lineage>
        <taxon>Bacteria</taxon>
        <taxon>Bacillati</taxon>
        <taxon>Bacillota</taxon>
        <taxon>Bacilli</taxon>
        <taxon>Bacillales</taxon>
        <taxon>Bacillaceae</taxon>
        <taxon>Cytobacillus</taxon>
    </lineage>
</organism>
<evidence type="ECO:0000256" key="1">
    <source>
        <dbReference type="SAM" id="Coils"/>
    </source>
</evidence>
<protein>
    <submittedName>
        <fullName evidence="2">Uncharacterized protein</fullName>
    </submittedName>
</protein>
<name>A0ABZ2ZRZ2_9BACI</name>
<proteinExistence type="predicted"/>
<gene>
    <name evidence="2" type="ORF">AADC60_10565</name>
</gene>
<keyword evidence="1" id="KW-0175">Coiled coil</keyword>
<feature type="coiled-coil region" evidence="1">
    <location>
        <begin position="11"/>
        <end position="38"/>
    </location>
</feature>
<accession>A0ABZ2ZRZ2</accession>
<sequence length="80" mass="9514">MKLDESLQLLLNEIQDSNKEVICKIDQLENKVNQIKQYPPSNKDKLQLLKFDVEFIADKQFKIEMKLNRIVNMFEALECQ</sequence>
<dbReference type="EMBL" id="CP151651">
    <property type="protein sequence ID" value="WZP09547.1"/>
    <property type="molecule type" value="Genomic_DNA"/>
</dbReference>
<evidence type="ECO:0000313" key="2">
    <source>
        <dbReference type="EMBL" id="WZP09547.1"/>
    </source>
</evidence>
<dbReference type="RefSeq" id="WP_342026100.1">
    <property type="nucleotide sequence ID" value="NZ_CP151651.1"/>
</dbReference>
<reference evidence="2 3" key="1">
    <citation type="submission" date="2024-04" db="EMBL/GenBank/DDBJ databases">
        <title>Screening of coral probiotics and analysis of their probiotic properties.</title>
        <authorList>
            <person name="Wang S."/>
        </authorList>
    </citation>
    <scope>NUCLEOTIDE SEQUENCE [LARGE SCALE GENOMIC DNA]</scope>
    <source>
        <strain evidence="2 3">GXU-Z9</strain>
    </source>
</reference>